<evidence type="ECO:0000256" key="1">
    <source>
        <dbReference type="SAM" id="Phobius"/>
    </source>
</evidence>
<dbReference type="EMBL" id="LCQM01000008">
    <property type="protein sequence ID" value="KKW17868.1"/>
    <property type="molecule type" value="Genomic_DNA"/>
</dbReference>
<accession>A0A0G1WGE3</accession>
<feature type="transmembrane region" description="Helical" evidence="1">
    <location>
        <begin position="21"/>
        <end position="44"/>
    </location>
</feature>
<protein>
    <submittedName>
        <fullName evidence="2">Uncharacterized protein</fullName>
    </submittedName>
</protein>
<reference evidence="2 3" key="1">
    <citation type="journal article" date="2015" name="Nature">
        <title>rRNA introns, odd ribosomes, and small enigmatic genomes across a large radiation of phyla.</title>
        <authorList>
            <person name="Brown C.T."/>
            <person name="Hug L.A."/>
            <person name="Thomas B.C."/>
            <person name="Sharon I."/>
            <person name="Castelle C.J."/>
            <person name="Singh A."/>
            <person name="Wilkins M.J."/>
            <person name="Williams K.H."/>
            <person name="Banfield J.F."/>
        </authorList>
    </citation>
    <scope>NUCLEOTIDE SEQUENCE [LARGE SCALE GENOMIC DNA]</scope>
</reference>
<keyword evidence="1" id="KW-0472">Membrane</keyword>
<name>A0A0G1WGE3_9BACT</name>
<sequence length="74" mass="8757">MDKRVLSYWCGDQLYRRRSDKILSIICLCLGHFRHYILRFFGVYDSLLSIPNTNEVYAIHYFAIIGQMSTYSIA</sequence>
<keyword evidence="1" id="KW-0812">Transmembrane</keyword>
<dbReference type="Proteomes" id="UP000034120">
    <property type="component" value="Unassembled WGS sequence"/>
</dbReference>
<keyword evidence="1" id="KW-1133">Transmembrane helix</keyword>
<comment type="caution">
    <text evidence="2">The sequence shown here is derived from an EMBL/GenBank/DDBJ whole genome shotgun (WGS) entry which is preliminary data.</text>
</comment>
<organism evidence="2 3">
    <name type="scientific">Candidatus Kaiserbacteria bacterium GW2011_GWB1_50_17</name>
    <dbReference type="NCBI Taxonomy" id="1618673"/>
    <lineage>
        <taxon>Bacteria</taxon>
        <taxon>Candidatus Kaiseribacteriota</taxon>
    </lineage>
</organism>
<proteinExistence type="predicted"/>
<evidence type="ECO:0000313" key="3">
    <source>
        <dbReference type="Proteomes" id="UP000034120"/>
    </source>
</evidence>
<evidence type="ECO:0000313" key="2">
    <source>
        <dbReference type="EMBL" id="KKW17868.1"/>
    </source>
</evidence>
<dbReference type="AlphaFoldDB" id="A0A0G1WGE3"/>
<gene>
    <name evidence="2" type="ORF">UY57_C0008G0020</name>
</gene>